<dbReference type="InterPro" id="IPR005225">
    <property type="entry name" value="Small_GTP-bd"/>
</dbReference>
<gene>
    <name evidence="6" type="primary">fusA</name>
    <name evidence="6" type="ORF">FYJ74_01200</name>
</gene>
<dbReference type="GO" id="GO:0003924">
    <property type="term" value="F:GTPase activity"/>
    <property type="evidence" value="ECO:0007669"/>
    <property type="project" value="InterPro"/>
</dbReference>
<dbReference type="SUPFAM" id="SSF54211">
    <property type="entry name" value="Ribosomal protein S5 domain 2-like"/>
    <property type="match status" value="1"/>
</dbReference>
<dbReference type="Gene3D" id="2.40.30.10">
    <property type="entry name" value="Translation factors"/>
    <property type="match status" value="1"/>
</dbReference>
<dbReference type="InterPro" id="IPR035647">
    <property type="entry name" value="EFG_III/V"/>
</dbReference>
<dbReference type="PANTHER" id="PTHR43261:SF6">
    <property type="entry name" value="ELONGATION FACTOR G-LIKE PROTEIN"/>
    <property type="match status" value="1"/>
</dbReference>
<comment type="similarity">
    <text evidence="1">Belongs to the TRAFAC class translation factor GTPase superfamily. Classic translation factor GTPase family. EF-G/EF-2 subfamily.</text>
</comment>
<evidence type="ECO:0000259" key="5">
    <source>
        <dbReference type="PROSITE" id="PS51722"/>
    </source>
</evidence>
<proteinExistence type="inferred from homology"/>
<dbReference type="CDD" id="cd16262">
    <property type="entry name" value="EFG_III"/>
    <property type="match status" value="1"/>
</dbReference>
<dbReference type="SUPFAM" id="SSF54980">
    <property type="entry name" value="EF-G C-terminal domain-like"/>
    <property type="match status" value="2"/>
</dbReference>
<dbReference type="Proteomes" id="UP000473699">
    <property type="component" value="Unassembled WGS sequence"/>
</dbReference>
<dbReference type="Gene3D" id="3.30.70.240">
    <property type="match status" value="1"/>
</dbReference>
<dbReference type="Gene3D" id="3.30.230.10">
    <property type="match status" value="1"/>
</dbReference>
<keyword evidence="3" id="KW-0342">GTP-binding</keyword>
<dbReference type="GO" id="GO:0005525">
    <property type="term" value="F:GTP binding"/>
    <property type="evidence" value="ECO:0007669"/>
    <property type="project" value="UniProtKB-UniRule"/>
</dbReference>
<evidence type="ECO:0000313" key="7">
    <source>
        <dbReference type="Proteomes" id="UP000473699"/>
    </source>
</evidence>
<dbReference type="GO" id="GO:0032790">
    <property type="term" value="P:ribosome disassembly"/>
    <property type="evidence" value="ECO:0007669"/>
    <property type="project" value="TreeGrafter"/>
</dbReference>
<dbReference type="InterPro" id="IPR027417">
    <property type="entry name" value="P-loop_NTPase"/>
</dbReference>
<dbReference type="InterPro" id="IPR047872">
    <property type="entry name" value="EFG_IV"/>
</dbReference>
<dbReference type="InterPro" id="IPR000795">
    <property type="entry name" value="T_Tr_GTP-bd_dom"/>
</dbReference>
<dbReference type="FunFam" id="3.30.70.870:FF:000002">
    <property type="entry name" value="Translation elongation factor 2"/>
    <property type="match status" value="1"/>
</dbReference>
<reference evidence="6 7" key="1">
    <citation type="submission" date="2019-08" db="EMBL/GenBank/DDBJ databases">
        <title>In-depth cultivation of the pig gut microbiome towards novel bacterial diversity and tailored functional studies.</title>
        <authorList>
            <person name="Wylensek D."/>
            <person name="Hitch T.C.A."/>
            <person name="Clavel T."/>
        </authorList>
    </citation>
    <scope>NUCLEOTIDE SEQUENCE [LARGE SCALE GENOMIC DNA]</scope>
    <source>
        <strain evidence="6 7">SM-530-WT-4B</strain>
    </source>
</reference>
<dbReference type="PRINTS" id="PR00315">
    <property type="entry name" value="ELONGATNFCT"/>
</dbReference>
<dbReference type="InterPro" id="IPR041095">
    <property type="entry name" value="EFG_II"/>
</dbReference>
<dbReference type="AlphaFoldDB" id="A0A6L5Y8Z3"/>
<dbReference type="SMART" id="SM00838">
    <property type="entry name" value="EFG_C"/>
    <property type="match status" value="1"/>
</dbReference>
<dbReference type="InterPro" id="IPR005517">
    <property type="entry name" value="Transl_elong_EFG/EF2_IV"/>
</dbReference>
<dbReference type="FunFam" id="3.30.70.240:FF:000001">
    <property type="entry name" value="Elongation factor G"/>
    <property type="match status" value="1"/>
</dbReference>
<dbReference type="NCBIfam" id="TIGR00231">
    <property type="entry name" value="small_GTP"/>
    <property type="match status" value="1"/>
</dbReference>
<keyword evidence="6" id="KW-0251">Elongation factor</keyword>
<dbReference type="InterPro" id="IPR014721">
    <property type="entry name" value="Ribsml_uS5_D2-typ_fold_subgr"/>
</dbReference>
<dbReference type="CDD" id="cd04170">
    <property type="entry name" value="EF-G_bact"/>
    <property type="match status" value="1"/>
</dbReference>
<organism evidence="6 7">
    <name type="scientific">Pyramidobacter porci</name>
    <dbReference type="NCBI Taxonomy" id="2605789"/>
    <lineage>
        <taxon>Bacteria</taxon>
        <taxon>Thermotogati</taxon>
        <taxon>Synergistota</taxon>
        <taxon>Synergistia</taxon>
        <taxon>Synergistales</taxon>
        <taxon>Dethiosulfovibrionaceae</taxon>
        <taxon>Pyramidobacter</taxon>
    </lineage>
</organism>
<dbReference type="InterPro" id="IPR020568">
    <property type="entry name" value="Ribosomal_Su5_D2-typ_SF"/>
</dbReference>
<feature type="domain" description="Tr-type G" evidence="5">
    <location>
        <begin position="6"/>
        <end position="279"/>
    </location>
</feature>
<dbReference type="InterPro" id="IPR000640">
    <property type="entry name" value="EFG_V-like"/>
</dbReference>
<dbReference type="InterPro" id="IPR004540">
    <property type="entry name" value="Transl_elong_EFG/EF2"/>
</dbReference>
<sequence>MGMKTEDIRSIAIVAHGSAGKTSLAEALLFDAGVTTRRGSVENGNTVSDYTPEEQKRQISISTSLLNYDYKGKKVFVLDVPGYADFIGDLRGSLRVAGSAVMVVSAVDGIEVQTEKAWEFAQEFETSTIFFINKMDRENADYNGVYEQIRANLTKGAYRFMLPIGSEDSFKGVVDVLKDIAYVYNDDSGKFEEQGIPEEMISDAHRARGYLVEAIVEEDEEMMMRYLDGEDIPIDELLPVLQRCIYKCKIFPVMPGSALKNIGVRQLMDLIVDYLPSPLEMRERPAVKGGETEITIKPDDDATFSGLCFKVLVDPYVGKLSYIRVNSGKLTTDEPIFNVSTGQEERVSTFKIMQGKDSVDVKEVTTGMIVAIPKLQSTRAGDTMGKAGSTVLYPAIKFPRPVYSVAVDPESRGDEDKLGTAVRRITEEDPTVSFEKNAETNDNILSGMGNLHLDIVLAKLKDRFGVNLKTRVPQVAYRETIRKSAKAQGKHKKQTGGHGQYGDVYIEFSPLERGEGFVFEDKITGGTVPRQYIPAVEKGLRECLNKGVLAAFPTVDFKASLYFGSYHDVDSSEMAFKTAAHLAFKKGMAEASPILLEPIMDVKVIVPDQYLGEIMGDFNTRRGRIMGVDTLGHLQVVNAQVPQAEMFQYAINLRSMTSGRGTYEMAFSHYDPVPEEITKKIVSERQGLLTEEEE</sequence>
<dbReference type="CDD" id="cd01434">
    <property type="entry name" value="EFG_mtEFG1_IV"/>
    <property type="match status" value="1"/>
</dbReference>
<evidence type="ECO:0000256" key="4">
    <source>
        <dbReference type="NCBIfam" id="TIGR00484"/>
    </source>
</evidence>
<dbReference type="EMBL" id="VUNH01000001">
    <property type="protein sequence ID" value="MST54671.1"/>
    <property type="molecule type" value="Genomic_DNA"/>
</dbReference>
<dbReference type="Pfam" id="PF00679">
    <property type="entry name" value="EFG_C"/>
    <property type="match status" value="1"/>
</dbReference>
<dbReference type="SMART" id="SM00889">
    <property type="entry name" value="EFG_IV"/>
    <property type="match status" value="1"/>
</dbReference>
<dbReference type="CDD" id="cd03713">
    <property type="entry name" value="EFG_mtEFG_C"/>
    <property type="match status" value="1"/>
</dbReference>
<dbReference type="NCBIfam" id="NF009891">
    <property type="entry name" value="PRK13351.1-1"/>
    <property type="match status" value="1"/>
</dbReference>
<dbReference type="Pfam" id="PF00009">
    <property type="entry name" value="GTP_EFTU"/>
    <property type="match status" value="1"/>
</dbReference>
<dbReference type="GO" id="GO:0003746">
    <property type="term" value="F:translation elongation factor activity"/>
    <property type="evidence" value="ECO:0007669"/>
    <property type="project" value="UniProtKB-UniRule"/>
</dbReference>
<accession>A0A6L5Y8Z3</accession>
<dbReference type="Pfam" id="PF22042">
    <property type="entry name" value="EF-G_D2"/>
    <property type="match status" value="1"/>
</dbReference>
<protein>
    <recommendedName>
        <fullName evidence="4">Elongation factor G</fullName>
    </recommendedName>
</protein>
<dbReference type="FunFam" id="3.30.230.10:FF:000003">
    <property type="entry name" value="Elongation factor G"/>
    <property type="match status" value="1"/>
</dbReference>
<dbReference type="RefSeq" id="WP_154527795.1">
    <property type="nucleotide sequence ID" value="NZ_VUNH01000001.1"/>
</dbReference>
<dbReference type="NCBIfam" id="NF009379">
    <property type="entry name" value="PRK12740.1-3"/>
    <property type="match status" value="1"/>
</dbReference>
<evidence type="ECO:0000313" key="6">
    <source>
        <dbReference type="EMBL" id="MST54671.1"/>
    </source>
</evidence>
<dbReference type="PANTHER" id="PTHR43261">
    <property type="entry name" value="TRANSLATION ELONGATION FACTOR G-RELATED"/>
    <property type="match status" value="1"/>
</dbReference>
<dbReference type="InterPro" id="IPR009000">
    <property type="entry name" value="Transl_B-barrel_sf"/>
</dbReference>
<keyword evidence="7" id="KW-1185">Reference proteome</keyword>
<dbReference type="PROSITE" id="PS51722">
    <property type="entry name" value="G_TR_2"/>
    <property type="match status" value="1"/>
</dbReference>
<keyword evidence="6" id="KW-0648">Protein biosynthesis</keyword>
<name>A0A6L5Y8Z3_9BACT</name>
<comment type="caution">
    <text evidence="6">The sequence shown here is derived from an EMBL/GenBank/DDBJ whole genome shotgun (WGS) entry which is preliminary data.</text>
</comment>
<dbReference type="InterPro" id="IPR009022">
    <property type="entry name" value="EFG_III"/>
</dbReference>
<dbReference type="Pfam" id="PF03764">
    <property type="entry name" value="EFG_IV"/>
    <property type="match status" value="1"/>
</dbReference>
<dbReference type="InterPro" id="IPR035649">
    <property type="entry name" value="EFG_V"/>
</dbReference>
<dbReference type="Pfam" id="PF14492">
    <property type="entry name" value="EFG_III"/>
    <property type="match status" value="1"/>
</dbReference>
<dbReference type="Gene3D" id="3.30.70.870">
    <property type="entry name" value="Elongation Factor G (Translational Gtpase), domain 3"/>
    <property type="match status" value="1"/>
</dbReference>
<dbReference type="NCBIfam" id="NF009381">
    <property type="entry name" value="PRK12740.1-5"/>
    <property type="match status" value="1"/>
</dbReference>
<keyword evidence="2" id="KW-0547">Nucleotide-binding</keyword>
<dbReference type="SUPFAM" id="SSF52540">
    <property type="entry name" value="P-loop containing nucleoside triphosphate hydrolases"/>
    <property type="match status" value="1"/>
</dbReference>
<dbReference type="Gene3D" id="3.40.50.300">
    <property type="entry name" value="P-loop containing nucleotide triphosphate hydrolases"/>
    <property type="match status" value="1"/>
</dbReference>
<dbReference type="SUPFAM" id="SSF50447">
    <property type="entry name" value="Translation proteins"/>
    <property type="match status" value="1"/>
</dbReference>
<evidence type="ECO:0000256" key="2">
    <source>
        <dbReference type="ARBA" id="ARBA00022741"/>
    </source>
</evidence>
<evidence type="ECO:0000256" key="1">
    <source>
        <dbReference type="ARBA" id="ARBA00005870"/>
    </source>
</evidence>
<dbReference type="InterPro" id="IPR053905">
    <property type="entry name" value="EF-G-like_DII"/>
</dbReference>
<dbReference type="NCBIfam" id="TIGR00484">
    <property type="entry name" value="EF-G"/>
    <property type="match status" value="1"/>
</dbReference>
<evidence type="ECO:0000256" key="3">
    <source>
        <dbReference type="ARBA" id="ARBA00023134"/>
    </source>
</evidence>